<organism evidence="1 2">
    <name type="scientific">Trifolium medium</name>
    <dbReference type="NCBI Taxonomy" id="97028"/>
    <lineage>
        <taxon>Eukaryota</taxon>
        <taxon>Viridiplantae</taxon>
        <taxon>Streptophyta</taxon>
        <taxon>Embryophyta</taxon>
        <taxon>Tracheophyta</taxon>
        <taxon>Spermatophyta</taxon>
        <taxon>Magnoliopsida</taxon>
        <taxon>eudicotyledons</taxon>
        <taxon>Gunneridae</taxon>
        <taxon>Pentapetalae</taxon>
        <taxon>rosids</taxon>
        <taxon>fabids</taxon>
        <taxon>Fabales</taxon>
        <taxon>Fabaceae</taxon>
        <taxon>Papilionoideae</taxon>
        <taxon>50 kb inversion clade</taxon>
        <taxon>NPAAA clade</taxon>
        <taxon>Hologalegina</taxon>
        <taxon>IRL clade</taxon>
        <taxon>Trifolieae</taxon>
        <taxon>Trifolium</taxon>
    </lineage>
</organism>
<reference evidence="1 2" key="1">
    <citation type="journal article" date="2018" name="Front. Plant Sci.">
        <title>Red Clover (Trifolium pratense) and Zigzag Clover (T. medium) - A Picture of Genomic Similarities and Differences.</title>
        <authorList>
            <person name="Dluhosova J."/>
            <person name="Istvanek J."/>
            <person name="Nedelnik J."/>
            <person name="Repkova J."/>
        </authorList>
    </citation>
    <scope>NUCLEOTIDE SEQUENCE [LARGE SCALE GENOMIC DNA]</scope>
    <source>
        <strain evidence="2">cv. 10/8</strain>
        <tissue evidence="1">Leaf</tissue>
    </source>
</reference>
<dbReference type="EMBL" id="LXQA010414744">
    <property type="protein sequence ID" value="MCI50325.1"/>
    <property type="molecule type" value="Genomic_DNA"/>
</dbReference>
<evidence type="ECO:0000313" key="2">
    <source>
        <dbReference type="Proteomes" id="UP000265520"/>
    </source>
</evidence>
<evidence type="ECO:0000313" key="1">
    <source>
        <dbReference type="EMBL" id="MCI50325.1"/>
    </source>
</evidence>
<accession>A0A392SQK6</accession>
<keyword evidence="2" id="KW-1185">Reference proteome</keyword>
<proteinExistence type="predicted"/>
<name>A0A392SQK6_9FABA</name>
<protein>
    <submittedName>
        <fullName evidence="1">Uncharacterized protein</fullName>
    </submittedName>
</protein>
<dbReference type="AlphaFoldDB" id="A0A392SQK6"/>
<feature type="non-terminal residue" evidence="1">
    <location>
        <position position="76"/>
    </location>
</feature>
<sequence>MITREKGKIVGSLMVIRIRRVVKVAEEEGRAVDFVISVVKWGINHMSAQRRRTNVLGVEGWGIGPMSVERRWSALT</sequence>
<dbReference type="Proteomes" id="UP000265520">
    <property type="component" value="Unassembled WGS sequence"/>
</dbReference>
<comment type="caution">
    <text evidence="1">The sequence shown here is derived from an EMBL/GenBank/DDBJ whole genome shotgun (WGS) entry which is preliminary data.</text>
</comment>